<accession>A0A0B2V4F2</accession>
<dbReference type="STRING" id="6265.A0A0B2V4F2"/>
<proteinExistence type="predicted"/>
<dbReference type="PANTHER" id="PTHR21593">
    <property type="entry name" value="PRION-LIKE- Q/N-RICH -DOMAIN-BEARING PROTEIN PROTEIN"/>
    <property type="match status" value="1"/>
</dbReference>
<feature type="compositionally biased region" description="Basic and acidic residues" evidence="2">
    <location>
        <begin position="157"/>
        <end position="171"/>
    </location>
</feature>
<evidence type="ECO:0000313" key="7">
    <source>
        <dbReference type="Proteomes" id="UP000031036"/>
    </source>
</evidence>
<feature type="coiled-coil region" evidence="1">
    <location>
        <begin position="56"/>
        <end position="112"/>
    </location>
</feature>
<keyword evidence="3" id="KW-0732">Signal</keyword>
<reference evidence="6" key="2">
    <citation type="submission" date="2018-11" db="EMBL/GenBank/DDBJ databases">
        <authorList>
            <consortium name="Pathogen Informatics"/>
        </authorList>
    </citation>
    <scope>NUCLEOTIDE SEQUENCE [LARGE SCALE GENOMIC DNA]</scope>
</reference>
<dbReference type="AlphaFoldDB" id="A0A0B2V4F2"/>
<evidence type="ECO:0000256" key="3">
    <source>
        <dbReference type="SAM" id="SignalP"/>
    </source>
</evidence>
<dbReference type="PANTHER" id="PTHR21593:SF36">
    <property type="entry name" value="DUF148 DOMAIN-CONTAINING PROTEIN-RELATED"/>
    <property type="match status" value="1"/>
</dbReference>
<keyword evidence="7" id="KW-1185">Reference proteome</keyword>
<dbReference type="OrthoDB" id="5867022at2759"/>
<evidence type="ECO:0000256" key="1">
    <source>
        <dbReference type="SAM" id="Coils"/>
    </source>
</evidence>
<gene>
    <name evidence="5" type="ORF">Tcan_09939</name>
    <name evidence="6" type="ORF">TCNE_LOCUS15621</name>
</gene>
<feature type="region of interest" description="Disordered" evidence="2">
    <location>
        <begin position="150"/>
        <end position="171"/>
    </location>
</feature>
<feature type="domain" description="SXP/RAL-2 family protein Ani s 5-like cation-binding" evidence="4">
    <location>
        <begin position="54"/>
        <end position="150"/>
    </location>
</feature>
<evidence type="ECO:0000313" key="5">
    <source>
        <dbReference type="EMBL" id="KHN76364.1"/>
    </source>
</evidence>
<reference evidence="5 7" key="1">
    <citation type="submission" date="2014-11" db="EMBL/GenBank/DDBJ databases">
        <title>Genetic blueprint of the zoonotic pathogen Toxocara canis.</title>
        <authorList>
            <person name="Zhu X.-Q."/>
            <person name="Korhonen P.K."/>
            <person name="Cai H."/>
            <person name="Young N.D."/>
            <person name="Nejsum P."/>
            <person name="von Samson-Himmelstjerna G."/>
            <person name="Boag P.R."/>
            <person name="Tan P."/>
            <person name="Li Q."/>
            <person name="Min J."/>
            <person name="Yang Y."/>
            <person name="Wang X."/>
            <person name="Fang X."/>
            <person name="Hall R.S."/>
            <person name="Hofmann A."/>
            <person name="Sternberg P.W."/>
            <person name="Jex A.R."/>
            <person name="Gasser R.B."/>
        </authorList>
    </citation>
    <scope>NUCLEOTIDE SEQUENCE [LARGE SCALE GENOMIC DNA]</scope>
    <source>
        <strain evidence="5">PN_DK_2014</strain>
    </source>
</reference>
<keyword evidence="1" id="KW-0175">Coiled coil</keyword>
<dbReference type="OMA" id="NDMNITH"/>
<evidence type="ECO:0000256" key="2">
    <source>
        <dbReference type="SAM" id="MobiDB-lite"/>
    </source>
</evidence>
<dbReference type="EMBL" id="JPKZ01002528">
    <property type="protein sequence ID" value="KHN76364.1"/>
    <property type="molecule type" value="Genomic_DNA"/>
</dbReference>
<evidence type="ECO:0000259" key="4">
    <source>
        <dbReference type="Pfam" id="PF02520"/>
    </source>
</evidence>
<dbReference type="EMBL" id="UYWY01022987">
    <property type="protein sequence ID" value="VDM46942.1"/>
    <property type="molecule type" value="Genomic_DNA"/>
</dbReference>
<dbReference type="Pfam" id="PF02520">
    <property type="entry name" value="ANIS5_cation-bd"/>
    <property type="match status" value="1"/>
</dbReference>
<dbReference type="InterPro" id="IPR003677">
    <property type="entry name" value="ANIS5_cation-bd"/>
</dbReference>
<dbReference type="InterPro" id="IPR052823">
    <property type="entry name" value="SXP/RAL-2_related"/>
</dbReference>
<feature type="chain" id="PRO_5008827490" description="SXP/RAL-2 family protein Ani s 5-like cation-binding domain-containing protein" evidence="3">
    <location>
        <begin position="19"/>
        <end position="171"/>
    </location>
</feature>
<sequence>MNVLIILLGAFFTVCARAQIPPPDSSEIESTEHFRGRGFRRGFLPPFADGASDEAKKQLKEIFKNKELTKAQINEKVQEWVKQQDDTVQKAYEEFEKKMDDRKNEMQAKVESASVSPEMKSVLTQMEGLFSNETITPKQERDAVKDILRNLSPDQRQQFREFFHGNKQERR</sequence>
<protein>
    <recommendedName>
        <fullName evidence="4">SXP/RAL-2 family protein Ani s 5-like cation-binding domain-containing protein</fullName>
    </recommendedName>
</protein>
<evidence type="ECO:0000313" key="6">
    <source>
        <dbReference type="EMBL" id="VDM46942.1"/>
    </source>
</evidence>
<organism evidence="5 7">
    <name type="scientific">Toxocara canis</name>
    <name type="common">Canine roundworm</name>
    <dbReference type="NCBI Taxonomy" id="6265"/>
    <lineage>
        <taxon>Eukaryota</taxon>
        <taxon>Metazoa</taxon>
        <taxon>Ecdysozoa</taxon>
        <taxon>Nematoda</taxon>
        <taxon>Chromadorea</taxon>
        <taxon>Rhabditida</taxon>
        <taxon>Spirurina</taxon>
        <taxon>Ascaridomorpha</taxon>
        <taxon>Ascaridoidea</taxon>
        <taxon>Toxocaridae</taxon>
        <taxon>Toxocara</taxon>
    </lineage>
</organism>
<name>A0A0B2V4F2_TOXCA</name>
<feature type="signal peptide" evidence="3">
    <location>
        <begin position="1"/>
        <end position="18"/>
    </location>
</feature>
<dbReference type="Proteomes" id="UP000031036">
    <property type="component" value="Unassembled WGS sequence"/>
</dbReference>